<protein>
    <submittedName>
        <fullName evidence="5">Anthocyanidin 5,3-O-glucosyltransferase</fullName>
    </submittedName>
</protein>
<dbReference type="InterPro" id="IPR035595">
    <property type="entry name" value="UDP_glycos_trans_CS"/>
</dbReference>
<dbReference type="EMBL" id="CM003604">
    <property type="protein sequence ID" value="KYP73195.1"/>
    <property type="molecule type" value="Genomic_DNA"/>
</dbReference>
<reference evidence="5 6" key="1">
    <citation type="journal article" date="2012" name="Nat. Biotechnol.">
        <title>Draft genome sequence of pigeonpea (Cajanus cajan), an orphan legume crop of resource-poor farmers.</title>
        <authorList>
            <person name="Varshney R.K."/>
            <person name="Chen W."/>
            <person name="Li Y."/>
            <person name="Bharti A.K."/>
            <person name="Saxena R.K."/>
            <person name="Schlueter J.A."/>
            <person name="Donoghue M.T."/>
            <person name="Azam S."/>
            <person name="Fan G."/>
            <person name="Whaley A.M."/>
            <person name="Farmer A.D."/>
            <person name="Sheridan J."/>
            <person name="Iwata A."/>
            <person name="Tuteja R."/>
            <person name="Penmetsa R.V."/>
            <person name="Wu W."/>
            <person name="Upadhyaya H.D."/>
            <person name="Yang S.P."/>
            <person name="Shah T."/>
            <person name="Saxena K.B."/>
            <person name="Michael T."/>
            <person name="McCombie W.R."/>
            <person name="Yang B."/>
            <person name="Zhang G."/>
            <person name="Yang H."/>
            <person name="Wang J."/>
            <person name="Spillane C."/>
            <person name="Cook D.R."/>
            <person name="May G.D."/>
            <person name="Xu X."/>
            <person name="Jackson S.A."/>
        </authorList>
    </citation>
    <scope>NUCLEOTIDE SEQUENCE [LARGE SCALE GENOMIC DNA]</scope>
    <source>
        <strain evidence="6">cv. Asha</strain>
    </source>
</reference>
<name>A0A151U1N3_CAJCA</name>
<dbReference type="Proteomes" id="UP000075243">
    <property type="component" value="Chromosome 2"/>
</dbReference>
<dbReference type="PANTHER" id="PTHR48047:SF107">
    <property type="entry name" value="UDP-GLYCOSYLTRANSFERASE 92A1-LIKE"/>
    <property type="match status" value="1"/>
</dbReference>
<dbReference type="CDD" id="cd03784">
    <property type="entry name" value="GT1_Gtf-like"/>
    <property type="match status" value="1"/>
</dbReference>
<dbReference type="Gene3D" id="3.40.50.2000">
    <property type="entry name" value="Glycogen Phosphorylase B"/>
    <property type="match status" value="1"/>
</dbReference>
<organism evidence="5 6">
    <name type="scientific">Cajanus cajan</name>
    <name type="common">Pigeon pea</name>
    <name type="synonym">Cajanus indicus</name>
    <dbReference type="NCBI Taxonomy" id="3821"/>
    <lineage>
        <taxon>Eukaryota</taxon>
        <taxon>Viridiplantae</taxon>
        <taxon>Streptophyta</taxon>
        <taxon>Embryophyta</taxon>
        <taxon>Tracheophyta</taxon>
        <taxon>Spermatophyta</taxon>
        <taxon>Magnoliopsida</taxon>
        <taxon>eudicotyledons</taxon>
        <taxon>Gunneridae</taxon>
        <taxon>Pentapetalae</taxon>
        <taxon>rosids</taxon>
        <taxon>fabids</taxon>
        <taxon>Fabales</taxon>
        <taxon>Fabaceae</taxon>
        <taxon>Papilionoideae</taxon>
        <taxon>50 kb inversion clade</taxon>
        <taxon>NPAAA clade</taxon>
        <taxon>indigoferoid/millettioid clade</taxon>
        <taxon>Phaseoleae</taxon>
        <taxon>Cajanus</taxon>
    </lineage>
</organism>
<evidence type="ECO:0000256" key="4">
    <source>
        <dbReference type="RuleBase" id="RU003718"/>
    </source>
</evidence>
<dbReference type="PROSITE" id="PS00375">
    <property type="entry name" value="UDPGT"/>
    <property type="match status" value="1"/>
</dbReference>
<evidence type="ECO:0000313" key="5">
    <source>
        <dbReference type="EMBL" id="KYP73195.1"/>
    </source>
</evidence>
<evidence type="ECO:0000313" key="6">
    <source>
        <dbReference type="Proteomes" id="UP000075243"/>
    </source>
</evidence>
<keyword evidence="2 4" id="KW-0328">Glycosyltransferase</keyword>
<gene>
    <name evidence="5" type="ORF">KK1_005810</name>
</gene>
<comment type="similarity">
    <text evidence="1 4">Belongs to the UDP-glycosyltransferase family.</text>
</comment>
<keyword evidence="3 4" id="KW-0808">Transferase</keyword>
<dbReference type="Gramene" id="C.cajan_05669.t">
    <property type="protein sequence ID" value="C.cajan_05669.t.cds1"/>
    <property type="gene ID" value="C.cajan_05669"/>
</dbReference>
<dbReference type="Pfam" id="PF00201">
    <property type="entry name" value="UDPGT"/>
    <property type="match status" value="1"/>
</dbReference>
<proteinExistence type="inferred from homology"/>
<dbReference type="PANTHER" id="PTHR48047">
    <property type="entry name" value="GLYCOSYLTRANSFERASE"/>
    <property type="match status" value="1"/>
</dbReference>
<accession>A0A151U1N3</accession>
<evidence type="ECO:0000256" key="1">
    <source>
        <dbReference type="ARBA" id="ARBA00009995"/>
    </source>
</evidence>
<dbReference type="InterPro" id="IPR002213">
    <property type="entry name" value="UDP_glucos_trans"/>
</dbReference>
<sequence>MRDSKRCLLVHKWGPQLEILSHRSTGAFLSHCGWNSVLESLSYGMPMIGWPLAGEQAYNVKMLVEEMGVAVELTRSVESVISGEQVRKVIEIAMDQEGKGKEMKQKANEIAARMREAIAENGQEKGSSVREMDDLLRNILLSKAL</sequence>
<keyword evidence="6" id="KW-1185">Reference proteome</keyword>
<dbReference type="GO" id="GO:0035251">
    <property type="term" value="F:UDP-glucosyltransferase activity"/>
    <property type="evidence" value="ECO:0007669"/>
    <property type="project" value="TreeGrafter"/>
</dbReference>
<dbReference type="AlphaFoldDB" id="A0A151U1N3"/>
<dbReference type="FunFam" id="3.40.50.2000:FF:000431">
    <property type="entry name" value="UDP-glycosyltransferase 90A1"/>
    <property type="match status" value="1"/>
</dbReference>
<evidence type="ECO:0000256" key="3">
    <source>
        <dbReference type="ARBA" id="ARBA00022679"/>
    </source>
</evidence>
<evidence type="ECO:0000256" key="2">
    <source>
        <dbReference type="ARBA" id="ARBA00022676"/>
    </source>
</evidence>
<dbReference type="SUPFAM" id="SSF53756">
    <property type="entry name" value="UDP-Glycosyltransferase/glycogen phosphorylase"/>
    <property type="match status" value="1"/>
</dbReference>